<dbReference type="EMBL" id="CM042013">
    <property type="protein sequence ID" value="KAI3738228.1"/>
    <property type="molecule type" value="Genomic_DNA"/>
</dbReference>
<proteinExistence type="predicted"/>
<comment type="caution">
    <text evidence="1">The sequence shown here is derived from an EMBL/GenBank/DDBJ whole genome shotgun (WGS) entry which is preliminary data.</text>
</comment>
<reference evidence="2" key="1">
    <citation type="journal article" date="2022" name="Mol. Ecol. Resour.">
        <title>The genomes of chicory, endive, great burdock and yacon provide insights into Asteraceae palaeo-polyploidization history and plant inulin production.</title>
        <authorList>
            <person name="Fan W."/>
            <person name="Wang S."/>
            <person name="Wang H."/>
            <person name="Wang A."/>
            <person name="Jiang F."/>
            <person name="Liu H."/>
            <person name="Zhao H."/>
            <person name="Xu D."/>
            <person name="Zhang Y."/>
        </authorList>
    </citation>
    <scope>NUCLEOTIDE SEQUENCE [LARGE SCALE GENOMIC DNA]</scope>
    <source>
        <strain evidence="2">cv. Punajuju</strain>
    </source>
</reference>
<gene>
    <name evidence="1" type="ORF">L2E82_28251</name>
</gene>
<keyword evidence="2" id="KW-1185">Reference proteome</keyword>
<name>A0ACB9CVN8_CICIN</name>
<organism evidence="1 2">
    <name type="scientific">Cichorium intybus</name>
    <name type="common">Chicory</name>
    <dbReference type="NCBI Taxonomy" id="13427"/>
    <lineage>
        <taxon>Eukaryota</taxon>
        <taxon>Viridiplantae</taxon>
        <taxon>Streptophyta</taxon>
        <taxon>Embryophyta</taxon>
        <taxon>Tracheophyta</taxon>
        <taxon>Spermatophyta</taxon>
        <taxon>Magnoliopsida</taxon>
        <taxon>eudicotyledons</taxon>
        <taxon>Gunneridae</taxon>
        <taxon>Pentapetalae</taxon>
        <taxon>asterids</taxon>
        <taxon>campanulids</taxon>
        <taxon>Asterales</taxon>
        <taxon>Asteraceae</taxon>
        <taxon>Cichorioideae</taxon>
        <taxon>Cichorieae</taxon>
        <taxon>Cichoriinae</taxon>
        <taxon>Cichorium</taxon>
    </lineage>
</organism>
<accession>A0ACB9CVN8</accession>
<reference evidence="1 2" key="2">
    <citation type="journal article" date="2022" name="Mol. Ecol. Resour.">
        <title>The genomes of chicory, endive, great burdock and yacon provide insights into Asteraceae paleo-polyploidization history and plant inulin production.</title>
        <authorList>
            <person name="Fan W."/>
            <person name="Wang S."/>
            <person name="Wang H."/>
            <person name="Wang A."/>
            <person name="Jiang F."/>
            <person name="Liu H."/>
            <person name="Zhao H."/>
            <person name="Xu D."/>
            <person name="Zhang Y."/>
        </authorList>
    </citation>
    <scope>NUCLEOTIDE SEQUENCE [LARGE SCALE GENOMIC DNA]</scope>
    <source>
        <strain evidence="2">cv. Punajuju</strain>
        <tissue evidence="1">Leaves</tissue>
    </source>
</reference>
<evidence type="ECO:0000313" key="2">
    <source>
        <dbReference type="Proteomes" id="UP001055811"/>
    </source>
</evidence>
<dbReference type="Proteomes" id="UP001055811">
    <property type="component" value="Linkage Group LG05"/>
</dbReference>
<protein>
    <submittedName>
        <fullName evidence="1">Uncharacterized protein</fullName>
    </submittedName>
</protein>
<sequence>MKSRRIFSDARTTDDYEGWTRVNYSEYGTKAQNKITGVVIPANMEQRQTKVGSDEGKRGRKKKKKKKGGGRQRG</sequence>
<evidence type="ECO:0000313" key="1">
    <source>
        <dbReference type="EMBL" id="KAI3738228.1"/>
    </source>
</evidence>